<evidence type="ECO:0000313" key="3">
    <source>
        <dbReference type="Proteomes" id="UP000216361"/>
    </source>
</evidence>
<dbReference type="Pfam" id="PF13883">
    <property type="entry name" value="CREG_beta-barrel"/>
    <property type="match status" value="1"/>
</dbReference>
<keyword evidence="3" id="KW-1185">Reference proteome</keyword>
<dbReference type="SUPFAM" id="SSF50475">
    <property type="entry name" value="FMN-binding split barrel"/>
    <property type="match status" value="1"/>
</dbReference>
<comment type="caution">
    <text evidence="2">The sequence shown here is derived from an EMBL/GenBank/DDBJ whole genome shotgun (WGS) entry which is preliminary data.</text>
</comment>
<dbReference type="OrthoDB" id="9814594at2"/>
<dbReference type="EMBL" id="NOXS01000033">
    <property type="protein sequence ID" value="OYQ18025.1"/>
    <property type="molecule type" value="Genomic_DNA"/>
</dbReference>
<sequence length="177" mass="19007">MVCGILCPSCCPRITLAWVSHQFTAKKGSITMDLTAEARRILLGARRGALATLSGEAKDPYASLVSTVAGEDLAPLLLLSTLSQHAQNLAADPRASLLLESPEVATAPDALAAGRVTLQGTVEKADKDGLRAAYLAAHPEAEMYYQFTDFHLYRLVAPRLHFVAGFGRVVWLETAML</sequence>
<dbReference type="GO" id="GO:0005737">
    <property type="term" value="C:cytoplasm"/>
    <property type="evidence" value="ECO:0007669"/>
    <property type="project" value="UniProtKB-ARBA"/>
</dbReference>
<evidence type="ECO:0000259" key="1">
    <source>
        <dbReference type="Pfam" id="PF13883"/>
    </source>
</evidence>
<dbReference type="InterPro" id="IPR055343">
    <property type="entry name" value="CREG_beta-barrel"/>
</dbReference>
<proteinExistence type="predicted"/>
<feature type="domain" description="CREG-like beta-barrel" evidence="1">
    <location>
        <begin position="36"/>
        <end position="170"/>
    </location>
</feature>
<accession>A0A255XNM4</accession>
<dbReference type="PANTHER" id="PTHR13343">
    <property type="entry name" value="CREG1 PROTEIN"/>
    <property type="match status" value="1"/>
</dbReference>
<dbReference type="InterPro" id="IPR012349">
    <property type="entry name" value="Split_barrel_FMN-bd"/>
</dbReference>
<reference evidence="2 3" key="1">
    <citation type="submission" date="2017-07" db="EMBL/GenBank/DDBJ databases">
        <title>Elstera cyanobacteriorum sp. nov., a novel bacterium isolated from cyanobacterial aggregates in a eutrophic lake.</title>
        <authorList>
            <person name="Cai H."/>
        </authorList>
    </citation>
    <scope>NUCLEOTIDE SEQUENCE [LARGE SCALE GENOMIC DNA]</scope>
    <source>
        <strain evidence="2 3">TH019</strain>
    </source>
</reference>
<dbReference type="Gene3D" id="2.30.110.10">
    <property type="entry name" value="Electron Transport, Fmn-binding Protein, Chain A"/>
    <property type="match status" value="1"/>
</dbReference>
<organism evidence="2 3">
    <name type="scientific">Elstera cyanobacteriorum</name>
    <dbReference type="NCBI Taxonomy" id="2022747"/>
    <lineage>
        <taxon>Bacteria</taxon>
        <taxon>Pseudomonadati</taxon>
        <taxon>Pseudomonadota</taxon>
        <taxon>Alphaproteobacteria</taxon>
        <taxon>Rhodospirillales</taxon>
        <taxon>Rhodospirillaceae</taxon>
        <taxon>Elstera</taxon>
    </lineage>
</organism>
<dbReference type="AlphaFoldDB" id="A0A255XNM4"/>
<dbReference type="PANTHER" id="PTHR13343:SF17">
    <property type="entry name" value="CELLULAR REPRESSOR OF E1A-STIMULATED GENES, ISOFORM A"/>
    <property type="match status" value="1"/>
</dbReference>
<evidence type="ECO:0000313" key="2">
    <source>
        <dbReference type="EMBL" id="OYQ18025.1"/>
    </source>
</evidence>
<protein>
    <recommendedName>
        <fullName evidence="1">CREG-like beta-barrel domain-containing protein</fullName>
    </recommendedName>
</protein>
<gene>
    <name evidence="2" type="ORF">CHR90_13745</name>
</gene>
<dbReference type="Proteomes" id="UP000216361">
    <property type="component" value="Unassembled WGS sequence"/>
</dbReference>
<name>A0A255XNM4_9PROT</name>